<comment type="caution">
    <text evidence="15">The sequence shown here is derived from an EMBL/GenBank/DDBJ whole genome shotgun (WGS) entry which is preliminary data.</text>
</comment>
<dbReference type="Pfam" id="PF00474">
    <property type="entry name" value="SSF"/>
    <property type="match status" value="1"/>
</dbReference>
<keyword evidence="3 14" id="KW-0813">Transport</keyword>
<evidence type="ECO:0000256" key="5">
    <source>
        <dbReference type="ARBA" id="ARBA00022692"/>
    </source>
</evidence>
<gene>
    <name evidence="15" type="primary">putP</name>
    <name evidence="15" type="ORF">ISU02_08480</name>
</gene>
<evidence type="ECO:0000256" key="6">
    <source>
        <dbReference type="ARBA" id="ARBA00022847"/>
    </source>
</evidence>
<comment type="catalytic activity">
    <reaction evidence="12">
        <text>L-proline(in) + Na(+)(in) = L-proline(out) + Na(+)(out)</text>
        <dbReference type="Rhea" id="RHEA:28967"/>
        <dbReference type="ChEBI" id="CHEBI:29101"/>
        <dbReference type="ChEBI" id="CHEBI:60039"/>
    </reaction>
</comment>
<evidence type="ECO:0000256" key="9">
    <source>
        <dbReference type="ARBA" id="ARBA00023065"/>
    </source>
</evidence>
<dbReference type="InterPro" id="IPR001734">
    <property type="entry name" value="Na/solute_symporter"/>
</dbReference>
<dbReference type="Proteomes" id="UP000614200">
    <property type="component" value="Unassembled WGS sequence"/>
</dbReference>
<dbReference type="InterPro" id="IPR011851">
    <property type="entry name" value="Na/Pro_symporter"/>
</dbReference>
<evidence type="ECO:0000256" key="8">
    <source>
        <dbReference type="ARBA" id="ARBA00023053"/>
    </source>
</evidence>
<protein>
    <recommendedName>
        <fullName evidence="14">Sodium/proline symporter</fullName>
    </recommendedName>
    <alternativeName>
        <fullName evidence="14">Proline permease</fullName>
    </alternativeName>
</protein>
<feature type="transmembrane region" description="Helical" evidence="14">
    <location>
        <begin position="236"/>
        <end position="254"/>
    </location>
</feature>
<evidence type="ECO:0000313" key="15">
    <source>
        <dbReference type="EMBL" id="MBF4693154.1"/>
    </source>
</evidence>
<keyword evidence="16" id="KW-1185">Reference proteome</keyword>
<dbReference type="InterPro" id="IPR038377">
    <property type="entry name" value="Na/Glc_symporter_sf"/>
</dbReference>
<dbReference type="PANTHER" id="PTHR48086">
    <property type="entry name" value="SODIUM/PROLINE SYMPORTER-RELATED"/>
    <property type="match status" value="1"/>
</dbReference>
<feature type="transmembrane region" description="Helical" evidence="14">
    <location>
        <begin position="122"/>
        <end position="140"/>
    </location>
</feature>
<organism evidence="15 16">
    <name type="scientific">Fusibacter ferrireducens</name>
    <dbReference type="NCBI Taxonomy" id="2785058"/>
    <lineage>
        <taxon>Bacteria</taxon>
        <taxon>Bacillati</taxon>
        <taxon>Bacillota</taxon>
        <taxon>Clostridia</taxon>
        <taxon>Eubacteriales</taxon>
        <taxon>Eubacteriales Family XII. Incertae Sedis</taxon>
        <taxon>Fusibacter</taxon>
    </lineage>
</organism>
<dbReference type="PANTHER" id="PTHR48086:SF3">
    <property type="entry name" value="SODIUM_PROLINE SYMPORTER"/>
    <property type="match status" value="1"/>
</dbReference>
<feature type="transmembrane region" description="Helical" evidence="14">
    <location>
        <begin position="66"/>
        <end position="88"/>
    </location>
</feature>
<evidence type="ECO:0000256" key="12">
    <source>
        <dbReference type="ARBA" id="ARBA00033708"/>
    </source>
</evidence>
<feature type="transmembrane region" description="Helical" evidence="14">
    <location>
        <begin position="448"/>
        <end position="470"/>
    </location>
</feature>
<feature type="transmembrane region" description="Helical" evidence="14">
    <location>
        <begin position="366"/>
        <end position="385"/>
    </location>
</feature>
<evidence type="ECO:0000256" key="13">
    <source>
        <dbReference type="RuleBase" id="RU362091"/>
    </source>
</evidence>
<evidence type="ECO:0000313" key="16">
    <source>
        <dbReference type="Proteomes" id="UP000614200"/>
    </source>
</evidence>
<feature type="transmembrane region" description="Helical" evidence="14">
    <location>
        <begin position="423"/>
        <end position="442"/>
    </location>
</feature>
<dbReference type="InterPro" id="IPR050277">
    <property type="entry name" value="Sodium:Solute_Symporter"/>
</dbReference>
<feature type="transmembrane region" description="Helical" evidence="14">
    <location>
        <begin position="397"/>
        <end position="416"/>
    </location>
</feature>
<keyword evidence="11 14" id="KW-0739">Sodium transport</keyword>
<dbReference type="Gene3D" id="1.20.1730.10">
    <property type="entry name" value="Sodium/glucose cotransporter"/>
    <property type="match status" value="1"/>
</dbReference>
<feature type="transmembrane region" description="Helical" evidence="14">
    <location>
        <begin position="307"/>
        <end position="333"/>
    </location>
</feature>
<feature type="transmembrane region" description="Helical" evidence="14">
    <location>
        <begin position="193"/>
        <end position="216"/>
    </location>
</feature>
<sequence>MNSGILFTFIFYFICMFGIGLYYYKKSKNLSDYILGGRSLNGWVTALSAQASDMSGWLLLGLPGAAYLSGLEAGWIAIGLLIGTFINWKFIAKKLRIYTEYAGDSITIPDYLENRFKDHSKILRVLSATFILFFFLIYTSSGFVAGATLFENVFHLDYQVALLVGAVIVISYTFLGGYLAVCWTDFFQGTLMFCAIIIVPVAGIIQLGGLQGAIQAIQNVDPNLLNLFMNAKGENITFMATVSSLAWGLGYFGQPHILVRFMGIRSADEIKKARLIAMVWVTLSLIAAIFVGIIGRALLPALEDAETVFMTLVGLVFHPAIAGILLAAILAAVMSTADSQLLVTASAISEDFYKVIFRKNASNKELVFVSRLTVMITAIIAYLIARNPNNSVMDLVSYAWAGFGATFGPIIILSLYWKQMNKWGALAGLLCGGVTTIVFKALDTGLYEIVPGFIVALIVSIIASIITGGADRAVQEHFDKAQEQY</sequence>
<proteinExistence type="inferred from homology"/>
<evidence type="ECO:0000256" key="4">
    <source>
        <dbReference type="ARBA" id="ARBA00022475"/>
    </source>
</evidence>
<evidence type="ECO:0000256" key="3">
    <source>
        <dbReference type="ARBA" id="ARBA00022448"/>
    </source>
</evidence>
<evidence type="ECO:0000256" key="7">
    <source>
        <dbReference type="ARBA" id="ARBA00022989"/>
    </source>
</evidence>
<accession>A0ABR9ZUA1</accession>
<feature type="transmembrane region" description="Helical" evidence="14">
    <location>
        <begin position="6"/>
        <end position="24"/>
    </location>
</feature>
<dbReference type="NCBIfam" id="TIGR02121">
    <property type="entry name" value="Na_Pro_sym"/>
    <property type="match status" value="1"/>
</dbReference>
<comment type="subcellular location">
    <subcellularLocation>
        <location evidence="1 14">Cell membrane</location>
        <topology evidence="1 14">Multi-pass membrane protein</topology>
    </subcellularLocation>
</comment>
<keyword evidence="10 14" id="KW-0472">Membrane</keyword>
<dbReference type="RefSeq" id="WP_194701382.1">
    <property type="nucleotide sequence ID" value="NZ_JADKNH010000004.1"/>
</dbReference>
<feature type="transmembrane region" description="Helical" evidence="14">
    <location>
        <begin position="275"/>
        <end position="295"/>
    </location>
</feature>
<evidence type="ECO:0000256" key="14">
    <source>
        <dbReference type="RuleBase" id="RU366012"/>
    </source>
</evidence>
<name>A0ABR9ZUA1_9FIRM</name>
<keyword evidence="14" id="KW-0029">Amino-acid transport</keyword>
<evidence type="ECO:0000256" key="11">
    <source>
        <dbReference type="ARBA" id="ARBA00023201"/>
    </source>
</evidence>
<comment type="similarity">
    <text evidence="2 13">Belongs to the sodium:solute symporter (SSF) (TC 2.A.21) family.</text>
</comment>
<feature type="transmembrane region" description="Helical" evidence="14">
    <location>
        <begin position="160"/>
        <end position="181"/>
    </location>
</feature>
<reference evidence="15 16" key="1">
    <citation type="submission" date="2020-11" db="EMBL/GenBank/DDBJ databases">
        <title>Fusibacter basophilias sp. nov.</title>
        <authorList>
            <person name="Qiu D."/>
        </authorList>
    </citation>
    <scope>NUCLEOTIDE SEQUENCE [LARGE SCALE GENOMIC DNA]</scope>
    <source>
        <strain evidence="15 16">Q10-2</strain>
    </source>
</reference>
<comment type="function">
    <text evidence="14">Catalyzes the sodium-dependent uptake of extracellular L-proline.</text>
</comment>
<evidence type="ECO:0000256" key="2">
    <source>
        <dbReference type="ARBA" id="ARBA00006434"/>
    </source>
</evidence>
<keyword evidence="9 14" id="KW-0406">Ion transport</keyword>
<dbReference type="NCBIfam" id="TIGR00813">
    <property type="entry name" value="sss"/>
    <property type="match status" value="1"/>
</dbReference>
<evidence type="ECO:0000256" key="10">
    <source>
        <dbReference type="ARBA" id="ARBA00023136"/>
    </source>
</evidence>
<keyword evidence="8 14" id="KW-0915">Sodium</keyword>
<keyword evidence="7 14" id="KW-1133">Transmembrane helix</keyword>
<keyword evidence="4 14" id="KW-1003">Cell membrane</keyword>
<dbReference type="PROSITE" id="PS50283">
    <property type="entry name" value="NA_SOLUT_SYMP_3"/>
    <property type="match status" value="1"/>
</dbReference>
<dbReference type="CDD" id="cd11475">
    <property type="entry name" value="SLC5sbd_PutP"/>
    <property type="match status" value="1"/>
</dbReference>
<dbReference type="EMBL" id="JADKNH010000004">
    <property type="protein sequence ID" value="MBF4693154.1"/>
    <property type="molecule type" value="Genomic_DNA"/>
</dbReference>
<evidence type="ECO:0000256" key="1">
    <source>
        <dbReference type="ARBA" id="ARBA00004651"/>
    </source>
</evidence>
<keyword evidence="5 14" id="KW-0812">Transmembrane</keyword>
<keyword evidence="6 14" id="KW-0769">Symport</keyword>